<sequence length="38" mass="4289">MWPTTSRTASWILPCVWRGHPGGTSLARCYTGIVWPSR</sequence>
<dbReference type="EMBL" id="GBRH01241991">
    <property type="protein sequence ID" value="JAD55904.1"/>
    <property type="molecule type" value="Transcribed_RNA"/>
</dbReference>
<organism evidence="1">
    <name type="scientific">Arundo donax</name>
    <name type="common">Giant reed</name>
    <name type="synonym">Donax arundinaceus</name>
    <dbReference type="NCBI Taxonomy" id="35708"/>
    <lineage>
        <taxon>Eukaryota</taxon>
        <taxon>Viridiplantae</taxon>
        <taxon>Streptophyta</taxon>
        <taxon>Embryophyta</taxon>
        <taxon>Tracheophyta</taxon>
        <taxon>Spermatophyta</taxon>
        <taxon>Magnoliopsida</taxon>
        <taxon>Liliopsida</taxon>
        <taxon>Poales</taxon>
        <taxon>Poaceae</taxon>
        <taxon>PACMAD clade</taxon>
        <taxon>Arundinoideae</taxon>
        <taxon>Arundineae</taxon>
        <taxon>Arundo</taxon>
    </lineage>
</organism>
<reference evidence="1" key="1">
    <citation type="submission" date="2014-09" db="EMBL/GenBank/DDBJ databases">
        <authorList>
            <person name="Magalhaes I.L.F."/>
            <person name="Oliveira U."/>
            <person name="Santos F.R."/>
            <person name="Vidigal T.H.D.A."/>
            <person name="Brescovit A.D."/>
            <person name="Santos A.J."/>
        </authorList>
    </citation>
    <scope>NUCLEOTIDE SEQUENCE</scope>
    <source>
        <tissue evidence="1">Shoot tissue taken approximately 20 cm above the soil surface</tissue>
    </source>
</reference>
<reference evidence="1" key="2">
    <citation type="journal article" date="2015" name="Data Brief">
        <title>Shoot transcriptome of the giant reed, Arundo donax.</title>
        <authorList>
            <person name="Barrero R.A."/>
            <person name="Guerrero F.D."/>
            <person name="Moolhuijzen P."/>
            <person name="Goolsby J.A."/>
            <person name="Tidwell J."/>
            <person name="Bellgard S.E."/>
            <person name="Bellgard M.I."/>
        </authorList>
    </citation>
    <scope>NUCLEOTIDE SEQUENCE</scope>
    <source>
        <tissue evidence="1">Shoot tissue taken approximately 20 cm above the soil surface</tissue>
    </source>
</reference>
<accession>A0A0A9AVX6</accession>
<proteinExistence type="predicted"/>
<dbReference type="AlphaFoldDB" id="A0A0A9AVX6"/>
<protein>
    <submittedName>
        <fullName evidence="1">Uncharacterized protein</fullName>
    </submittedName>
</protein>
<evidence type="ECO:0000313" key="1">
    <source>
        <dbReference type="EMBL" id="JAD55904.1"/>
    </source>
</evidence>
<name>A0A0A9AVX6_ARUDO</name>